<dbReference type="InterPro" id="IPR009057">
    <property type="entry name" value="Homeodomain-like_sf"/>
</dbReference>
<gene>
    <name evidence="6" type="ORF">ACFSKW_26055</name>
</gene>
<dbReference type="Proteomes" id="UP001597368">
    <property type="component" value="Unassembled WGS sequence"/>
</dbReference>
<reference evidence="7" key="1">
    <citation type="journal article" date="2019" name="Int. J. Syst. Evol. Microbiol.">
        <title>The Global Catalogue of Microorganisms (GCM) 10K type strain sequencing project: providing services to taxonomists for standard genome sequencing and annotation.</title>
        <authorList>
            <consortium name="The Broad Institute Genomics Platform"/>
            <consortium name="The Broad Institute Genome Sequencing Center for Infectious Disease"/>
            <person name="Wu L."/>
            <person name="Ma J."/>
        </authorList>
    </citation>
    <scope>NUCLEOTIDE SEQUENCE [LARGE SCALE GENOMIC DNA]</scope>
    <source>
        <strain evidence="7">ICMP 6774ER</strain>
    </source>
</reference>
<dbReference type="InterPro" id="IPR011075">
    <property type="entry name" value="TetR_C"/>
</dbReference>
<organism evidence="6 7">
    <name type="scientific">Nonomuraea mangrovi</name>
    <dbReference type="NCBI Taxonomy" id="2316207"/>
    <lineage>
        <taxon>Bacteria</taxon>
        <taxon>Bacillati</taxon>
        <taxon>Actinomycetota</taxon>
        <taxon>Actinomycetes</taxon>
        <taxon>Streptosporangiales</taxon>
        <taxon>Streptosporangiaceae</taxon>
        <taxon>Nonomuraea</taxon>
    </lineage>
</organism>
<keyword evidence="1" id="KW-0805">Transcription regulation</keyword>
<evidence type="ECO:0000256" key="3">
    <source>
        <dbReference type="ARBA" id="ARBA00023163"/>
    </source>
</evidence>
<evidence type="ECO:0000256" key="2">
    <source>
        <dbReference type="ARBA" id="ARBA00023125"/>
    </source>
</evidence>
<proteinExistence type="predicted"/>
<dbReference type="Gene3D" id="1.10.10.60">
    <property type="entry name" value="Homeodomain-like"/>
    <property type="match status" value="1"/>
</dbReference>
<evidence type="ECO:0000313" key="6">
    <source>
        <dbReference type="EMBL" id="MFD1934941.1"/>
    </source>
</evidence>
<dbReference type="InterPro" id="IPR001647">
    <property type="entry name" value="HTH_TetR"/>
</dbReference>
<keyword evidence="7" id="KW-1185">Reference proteome</keyword>
<evidence type="ECO:0000313" key="7">
    <source>
        <dbReference type="Proteomes" id="UP001597368"/>
    </source>
</evidence>
<protein>
    <submittedName>
        <fullName evidence="6">TetR/AcrR family transcriptional regulator</fullName>
    </submittedName>
</protein>
<dbReference type="Pfam" id="PF16859">
    <property type="entry name" value="TetR_C_11"/>
    <property type="match status" value="1"/>
</dbReference>
<dbReference type="EMBL" id="JBHUFV010000038">
    <property type="protein sequence ID" value="MFD1934941.1"/>
    <property type="molecule type" value="Genomic_DNA"/>
</dbReference>
<dbReference type="PANTHER" id="PTHR30055">
    <property type="entry name" value="HTH-TYPE TRANSCRIPTIONAL REGULATOR RUTR"/>
    <property type="match status" value="1"/>
</dbReference>
<dbReference type="Pfam" id="PF00440">
    <property type="entry name" value="TetR_N"/>
    <property type="match status" value="1"/>
</dbReference>
<evidence type="ECO:0000259" key="5">
    <source>
        <dbReference type="PROSITE" id="PS50977"/>
    </source>
</evidence>
<dbReference type="InterPro" id="IPR036271">
    <property type="entry name" value="Tet_transcr_reg_TetR-rel_C_sf"/>
</dbReference>
<dbReference type="PANTHER" id="PTHR30055:SF148">
    <property type="entry name" value="TETR-FAMILY TRANSCRIPTIONAL REGULATOR"/>
    <property type="match status" value="1"/>
</dbReference>
<accession>A0ABW4T042</accession>
<keyword evidence="3" id="KW-0804">Transcription</keyword>
<keyword evidence="2 4" id="KW-0238">DNA-binding</keyword>
<dbReference type="RefSeq" id="WP_379575053.1">
    <property type="nucleotide sequence ID" value="NZ_JBHUFV010000038.1"/>
</dbReference>
<feature type="DNA-binding region" description="H-T-H motif" evidence="4">
    <location>
        <begin position="33"/>
        <end position="52"/>
    </location>
</feature>
<dbReference type="InterPro" id="IPR050109">
    <property type="entry name" value="HTH-type_TetR-like_transc_reg"/>
</dbReference>
<dbReference type="Gene3D" id="1.10.357.10">
    <property type="entry name" value="Tetracycline Repressor, domain 2"/>
    <property type="match status" value="1"/>
</dbReference>
<evidence type="ECO:0000256" key="4">
    <source>
        <dbReference type="PROSITE-ProRule" id="PRU00335"/>
    </source>
</evidence>
<comment type="caution">
    <text evidence="6">The sequence shown here is derived from an EMBL/GenBank/DDBJ whole genome shotgun (WGS) entry which is preliminary data.</text>
</comment>
<name>A0ABW4T042_9ACTN</name>
<dbReference type="PRINTS" id="PR00455">
    <property type="entry name" value="HTHTETR"/>
</dbReference>
<dbReference type="SUPFAM" id="SSF46689">
    <property type="entry name" value="Homeodomain-like"/>
    <property type="match status" value="1"/>
</dbReference>
<dbReference type="PROSITE" id="PS50977">
    <property type="entry name" value="HTH_TETR_2"/>
    <property type="match status" value="1"/>
</dbReference>
<feature type="domain" description="HTH tetR-type" evidence="5">
    <location>
        <begin position="10"/>
        <end position="70"/>
    </location>
</feature>
<dbReference type="SUPFAM" id="SSF48498">
    <property type="entry name" value="Tetracyclin repressor-like, C-terminal domain"/>
    <property type="match status" value="1"/>
</dbReference>
<evidence type="ECO:0000256" key="1">
    <source>
        <dbReference type="ARBA" id="ARBA00023015"/>
    </source>
</evidence>
<sequence length="192" mass="21396">MRAPGRPRSQEVDAAILAAALDLLIEYGASQTSIEQVAQRAGVTRATVYRRFADKTALLVQAIESVHRDHEPGAIDWPDVDAMLTDWARYLSDPRNRRMLRRLYGAADDYPELLKAYRDQNGRRRAEAEHATLAAARDSGQLPRDTDLGILQQVLNGSILQHLGSRPDTDSMADIKAYLDAVLRQVGYRPSS</sequence>